<dbReference type="InterPro" id="IPR015947">
    <property type="entry name" value="PUA-like_sf"/>
</dbReference>
<dbReference type="AlphaFoldDB" id="A0A4R6UNI8"/>
<feature type="domain" description="Lon N-terminal" evidence="1">
    <location>
        <begin position="1"/>
        <end position="184"/>
    </location>
</feature>
<reference evidence="2 3" key="1">
    <citation type="submission" date="2019-03" db="EMBL/GenBank/DDBJ databases">
        <title>Genomic Encyclopedia of Type Strains, Phase IV (KMG-IV): sequencing the most valuable type-strain genomes for metagenomic binning, comparative biology and taxonomic classification.</title>
        <authorList>
            <person name="Goeker M."/>
        </authorList>
    </citation>
    <scope>NUCLEOTIDE SEQUENCE [LARGE SCALE GENOMIC DNA]</scope>
    <source>
        <strain evidence="2 3">DSM 46770</strain>
    </source>
</reference>
<dbReference type="Gene3D" id="1.20.58.1480">
    <property type="match status" value="1"/>
</dbReference>
<keyword evidence="3" id="KW-1185">Reference proteome</keyword>
<dbReference type="SUPFAM" id="SSF88697">
    <property type="entry name" value="PUA domain-like"/>
    <property type="match status" value="1"/>
</dbReference>
<evidence type="ECO:0000313" key="2">
    <source>
        <dbReference type="EMBL" id="TDQ48501.1"/>
    </source>
</evidence>
<evidence type="ECO:0000313" key="3">
    <source>
        <dbReference type="Proteomes" id="UP000295281"/>
    </source>
</evidence>
<sequence>MPLRVFEDRYLRLVNDLLSLPADRPRAFGVIGIELGHEVGEHTVRQLAQVGCVAEISTVRQRPDEGFDLLVTGVERFRVAELVEPDDDVPYLRAETTPLPDEVGDDAEGWGERVARRFALYRERLNGVGVASGTPGEFPEPPLPRSYSVAGAMILDQSDKQALLEAEHAAARLELAAELLRRENRVLSSLRLLPAGRFLRHEVNLN</sequence>
<dbReference type="SMART" id="SM00464">
    <property type="entry name" value="LON"/>
    <property type="match status" value="1"/>
</dbReference>
<accession>A0A4R6UNI8</accession>
<dbReference type="Gene3D" id="2.30.130.40">
    <property type="entry name" value="LON domain-like"/>
    <property type="match status" value="1"/>
</dbReference>
<dbReference type="Pfam" id="PF02190">
    <property type="entry name" value="LON_substr_bdg"/>
    <property type="match status" value="1"/>
</dbReference>
<dbReference type="PROSITE" id="PS51787">
    <property type="entry name" value="LON_N"/>
    <property type="match status" value="1"/>
</dbReference>
<gene>
    <name evidence="2" type="ORF">EV190_11837</name>
</gene>
<dbReference type="Proteomes" id="UP000295281">
    <property type="component" value="Unassembled WGS sequence"/>
</dbReference>
<protein>
    <recommendedName>
        <fullName evidence="1">Lon N-terminal domain-containing protein</fullName>
    </recommendedName>
</protein>
<organism evidence="2 3">
    <name type="scientific">Actinorugispora endophytica</name>
    <dbReference type="NCBI Taxonomy" id="1605990"/>
    <lineage>
        <taxon>Bacteria</taxon>
        <taxon>Bacillati</taxon>
        <taxon>Actinomycetota</taxon>
        <taxon>Actinomycetes</taxon>
        <taxon>Streptosporangiales</taxon>
        <taxon>Nocardiopsidaceae</taxon>
        <taxon>Actinorugispora</taxon>
    </lineage>
</organism>
<dbReference type="InterPro" id="IPR003111">
    <property type="entry name" value="Lon_prtase_N"/>
</dbReference>
<proteinExistence type="predicted"/>
<name>A0A4R6UNI8_9ACTN</name>
<dbReference type="PANTHER" id="PTHR46732">
    <property type="entry name" value="ATP-DEPENDENT PROTEASE LA (LON) DOMAIN PROTEIN"/>
    <property type="match status" value="1"/>
</dbReference>
<dbReference type="EMBL" id="SNYN01000018">
    <property type="protein sequence ID" value="TDQ48501.1"/>
    <property type="molecule type" value="Genomic_DNA"/>
</dbReference>
<dbReference type="InterPro" id="IPR046336">
    <property type="entry name" value="Lon_prtase_N_sf"/>
</dbReference>
<comment type="caution">
    <text evidence="2">The sequence shown here is derived from an EMBL/GenBank/DDBJ whole genome shotgun (WGS) entry which is preliminary data.</text>
</comment>
<evidence type="ECO:0000259" key="1">
    <source>
        <dbReference type="PROSITE" id="PS51787"/>
    </source>
</evidence>
<dbReference type="PANTHER" id="PTHR46732:SF8">
    <property type="entry name" value="ATP-DEPENDENT PROTEASE LA (LON) DOMAIN PROTEIN"/>
    <property type="match status" value="1"/>
</dbReference>